<dbReference type="STRING" id="1076256.A0A2H3CG06"/>
<dbReference type="InterPro" id="IPR027417">
    <property type="entry name" value="P-loop_NTPase"/>
</dbReference>
<accession>A0A2H3CG06</accession>
<dbReference type="EMBL" id="KZ293417">
    <property type="protein sequence ID" value="PBK75717.1"/>
    <property type="molecule type" value="Genomic_DNA"/>
</dbReference>
<dbReference type="Gene3D" id="3.40.50.300">
    <property type="entry name" value="P-loop containing nucleotide triphosphate hydrolases"/>
    <property type="match status" value="1"/>
</dbReference>
<organism evidence="2 3">
    <name type="scientific">Armillaria solidipes</name>
    <dbReference type="NCBI Taxonomy" id="1076256"/>
    <lineage>
        <taxon>Eukaryota</taxon>
        <taxon>Fungi</taxon>
        <taxon>Dikarya</taxon>
        <taxon>Basidiomycota</taxon>
        <taxon>Agaricomycotina</taxon>
        <taxon>Agaricomycetes</taxon>
        <taxon>Agaricomycetidae</taxon>
        <taxon>Agaricales</taxon>
        <taxon>Marasmiineae</taxon>
        <taxon>Physalacriaceae</taxon>
        <taxon>Armillaria</taxon>
    </lineage>
</organism>
<dbReference type="InterPro" id="IPR041679">
    <property type="entry name" value="DNA2/NAM7-like_C"/>
</dbReference>
<sequence>MDYKIITPYDGQRNKILNDMKNTNGLNWKDKCFNVDSFQGNEEDYIVISLVRSRSIGFLKSLRRTNVMLTRCKKGMYILTSRSFMDGAGGESLAGELAEHVGKEAWLTVEDVIQGRI</sequence>
<evidence type="ECO:0000259" key="1">
    <source>
        <dbReference type="Pfam" id="PF13087"/>
    </source>
</evidence>
<dbReference type="Proteomes" id="UP000218334">
    <property type="component" value="Unassembled WGS sequence"/>
</dbReference>
<keyword evidence="3" id="KW-1185">Reference proteome</keyword>
<gene>
    <name evidence="2" type="ORF">ARMSODRAFT_950041</name>
</gene>
<dbReference type="AlphaFoldDB" id="A0A2H3CG06"/>
<dbReference type="InterPro" id="IPR045055">
    <property type="entry name" value="DNA2/NAM7-like"/>
</dbReference>
<dbReference type="Pfam" id="PF13087">
    <property type="entry name" value="AAA_12"/>
    <property type="match status" value="1"/>
</dbReference>
<dbReference type="PANTHER" id="PTHR10887:SF495">
    <property type="entry name" value="HELICASE SENATAXIN ISOFORM X1-RELATED"/>
    <property type="match status" value="1"/>
</dbReference>
<protein>
    <recommendedName>
        <fullName evidence="1">DNA2/NAM7 helicase-like C-terminal domain-containing protein</fullName>
    </recommendedName>
</protein>
<dbReference type="CDD" id="cd18808">
    <property type="entry name" value="SF1_C_Upf1"/>
    <property type="match status" value="1"/>
</dbReference>
<dbReference type="PANTHER" id="PTHR10887">
    <property type="entry name" value="DNA2/NAM7 HELICASE FAMILY"/>
    <property type="match status" value="1"/>
</dbReference>
<proteinExistence type="predicted"/>
<dbReference type="InterPro" id="IPR047187">
    <property type="entry name" value="SF1_C_Upf1"/>
</dbReference>
<dbReference type="SUPFAM" id="SSF52540">
    <property type="entry name" value="P-loop containing nucleoside triphosphate hydrolases"/>
    <property type="match status" value="1"/>
</dbReference>
<name>A0A2H3CG06_9AGAR</name>
<evidence type="ECO:0000313" key="3">
    <source>
        <dbReference type="Proteomes" id="UP000218334"/>
    </source>
</evidence>
<evidence type="ECO:0000313" key="2">
    <source>
        <dbReference type="EMBL" id="PBK75717.1"/>
    </source>
</evidence>
<reference evidence="3" key="1">
    <citation type="journal article" date="2017" name="Nat. Ecol. Evol.">
        <title>Genome expansion and lineage-specific genetic innovations in the forest pathogenic fungi Armillaria.</title>
        <authorList>
            <person name="Sipos G."/>
            <person name="Prasanna A.N."/>
            <person name="Walter M.C."/>
            <person name="O'Connor E."/>
            <person name="Balint B."/>
            <person name="Krizsan K."/>
            <person name="Kiss B."/>
            <person name="Hess J."/>
            <person name="Varga T."/>
            <person name="Slot J."/>
            <person name="Riley R."/>
            <person name="Boka B."/>
            <person name="Rigling D."/>
            <person name="Barry K."/>
            <person name="Lee J."/>
            <person name="Mihaltcheva S."/>
            <person name="LaButti K."/>
            <person name="Lipzen A."/>
            <person name="Waldron R."/>
            <person name="Moloney N.M."/>
            <person name="Sperisen C."/>
            <person name="Kredics L."/>
            <person name="Vagvoelgyi C."/>
            <person name="Patrignani A."/>
            <person name="Fitzpatrick D."/>
            <person name="Nagy I."/>
            <person name="Doyle S."/>
            <person name="Anderson J.B."/>
            <person name="Grigoriev I.V."/>
            <person name="Gueldener U."/>
            <person name="Muensterkoetter M."/>
            <person name="Nagy L.G."/>
        </authorList>
    </citation>
    <scope>NUCLEOTIDE SEQUENCE [LARGE SCALE GENOMIC DNA]</scope>
    <source>
        <strain evidence="3">28-4</strain>
    </source>
</reference>
<feature type="domain" description="DNA2/NAM7 helicase-like C-terminal" evidence="1">
    <location>
        <begin position="5"/>
        <end position="82"/>
    </location>
</feature>